<dbReference type="Proteomes" id="UP001152797">
    <property type="component" value="Unassembled WGS sequence"/>
</dbReference>
<evidence type="ECO:0000313" key="5">
    <source>
        <dbReference type="Proteomes" id="UP001152797"/>
    </source>
</evidence>
<dbReference type="SUPFAM" id="SSF82185">
    <property type="entry name" value="Histone H3 K4-specific methyltransferase SET7/9 N-terminal domain"/>
    <property type="match status" value="2"/>
</dbReference>
<dbReference type="Pfam" id="PF02493">
    <property type="entry name" value="MORN"/>
    <property type="match status" value="8"/>
</dbReference>
<dbReference type="SMART" id="SM00698">
    <property type="entry name" value="MORN"/>
    <property type="match status" value="8"/>
</dbReference>
<keyword evidence="1" id="KW-0677">Repeat</keyword>
<dbReference type="InterPro" id="IPR003409">
    <property type="entry name" value="MORN"/>
</dbReference>
<dbReference type="OrthoDB" id="406044at2759"/>
<proteinExistence type="predicted"/>
<protein>
    <submittedName>
        <fullName evidence="4">Phosphatidylinositol 4-phosphate 5-kinase 6 (AtPIP5K6) (1-phosphatidylinositol 4-phosphate kinase 6 ) (Diphosphoinositide kinase 6) (PtdIns(4)P-5-kinase 6)</fullName>
    </submittedName>
</protein>
<evidence type="ECO:0000313" key="3">
    <source>
        <dbReference type="EMBL" id="CAI3981967.1"/>
    </source>
</evidence>
<dbReference type="PANTHER" id="PTHR23084:SF263">
    <property type="entry name" value="MORN REPEAT-CONTAINING PROTEIN 1"/>
    <property type="match status" value="1"/>
</dbReference>
<dbReference type="Gene3D" id="2.20.110.10">
    <property type="entry name" value="Histone H3 K4-specific methyltransferase SET7/9 N-terminal domain"/>
    <property type="match status" value="4"/>
</dbReference>
<reference evidence="4 5" key="2">
    <citation type="submission" date="2024-05" db="EMBL/GenBank/DDBJ databases">
        <authorList>
            <person name="Chen Y."/>
            <person name="Shah S."/>
            <person name="Dougan E. K."/>
            <person name="Thang M."/>
            <person name="Chan C."/>
        </authorList>
    </citation>
    <scope>NUCLEOTIDE SEQUENCE [LARGE SCALE GENOMIC DNA]</scope>
</reference>
<dbReference type="PANTHER" id="PTHR23084">
    <property type="entry name" value="PHOSPHATIDYLINOSITOL-4-PHOSPHATE 5-KINASE RELATED"/>
    <property type="match status" value="1"/>
</dbReference>
<sequence length="322" mass="35425">MGNQECSVKQAPCFEGQCPTKAPPLAAESLMEEPEEKTKPSEVPLTTLRVEEAASRPSRSSRPEQRGAGVDPEALKQRLSGGSAGEAVDWSMLPDTYFECEAGESPALEDETEPQHFRYEFESGAVYDGQWLQGARHGIGKQVWPDGTEYVGQWRIGRAHGLGRIKHSDGDSYCGEWLHGRAHGCGVYRFQDGAACYEGQFRCDQREGLGVESWVDGSCFAGGFRQGQKSGFGSNTWPDGTVYHGTWRANCPSGPGEYALNGGTNFKGQWEKSAPHGIGRYEWPDGKTYCGKYNFDKKEGFGILTEADGTERHGFWLNGELQ</sequence>
<name>A0A9P1FPS9_9DINO</name>
<dbReference type="EMBL" id="CAMXCT010000672">
    <property type="protein sequence ID" value="CAI3981967.1"/>
    <property type="molecule type" value="Genomic_DNA"/>
</dbReference>
<dbReference type="EMBL" id="CAMXCT020000672">
    <property type="protein sequence ID" value="CAL1135342.1"/>
    <property type="molecule type" value="Genomic_DNA"/>
</dbReference>
<gene>
    <name evidence="3" type="ORF">C1SCF055_LOCUS9710</name>
</gene>
<comment type="caution">
    <text evidence="3">The sequence shown here is derived from an EMBL/GenBank/DDBJ whole genome shotgun (WGS) entry which is preliminary data.</text>
</comment>
<evidence type="ECO:0000256" key="2">
    <source>
        <dbReference type="SAM" id="MobiDB-lite"/>
    </source>
</evidence>
<keyword evidence="5" id="KW-1185">Reference proteome</keyword>
<accession>A0A9P1FPS9</accession>
<evidence type="ECO:0000313" key="4">
    <source>
        <dbReference type="EMBL" id="CAL4769279.1"/>
    </source>
</evidence>
<feature type="region of interest" description="Disordered" evidence="2">
    <location>
        <begin position="1"/>
        <end position="73"/>
    </location>
</feature>
<evidence type="ECO:0000256" key="1">
    <source>
        <dbReference type="ARBA" id="ARBA00022737"/>
    </source>
</evidence>
<dbReference type="EMBL" id="CAMXCT030000672">
    <property type="protein sequence ID" value="CAL4769279.1"/>
    <property type="molecule type" value="Genomic_DNA"/>
</dbReference>
<organism evidence="3">
    <name type="scientific">Cladocopium goreaui</name>
    <dbReference type="NCBI Taxonomy" id="2562237"/>
    <lineage>
        <taxon>Eukaryota</taxon>
        <taxon>Sar</taxon>
        <taxon>Alveolata</taxon>
        <taxon>Dinophyceae</taxon>
        <taxon>Suessiales</taxon>
        <taxon>Symbiodiniaceae</taxon>
        <taxon>Cladocopium</taxon>
    </lineage>
</organism>
<reference evidence="3" key="1">
    <citation type="submission" date="2022-10" db="EMBL/GenBank/DDBJ databases">
        <authorList>
            <person name="Chen Y."/>
            <person name="Dougan E. K."/>
            <person name="Chan C."/>
            <person name="Rhodes N."/>
            <person name="Thang M."/>
        </authorList>
    </citation>
    <scope>NUCLEOTIDE SEQUENCE</scope>
</reference>
<dbReference type="AlphaFoldDB" id="A0A9P1FPS9"/>